<organism evidence="3 4">
    <name type="scientific">Microbacterium plantarum</name>
    <dbReference type="NCBI Taxonomy" id="1816425"/>
    <lineage>
        <taxon>Bacteria</taxon>
        <taxon>Bacillati</taxon>
        <taxon>Actinomycetota</taxon>
        <taxon>Actinomycetes</taxon>
        <taxon>Micrococcales</taxon>
        <taxon>Microbacteriaceae</taxon>
        <taxon>Microbacterium</taxon>
    </lineage>
</organism>
<feature type="signal peptide" evidence="2">
    <location>
        <begin position="1"/>
        <end position="21"/>
    </location>
</feature>
<sequence>MKVKISTVAMPIMGLSIGMISALSLSPAASGTVETRELDLVDQADVQTVWSATISETSHQLPEGMDFPSEAPPLFQNTDEGYVNVFERGLFESVIRHYWRCAWLAEAADSSAEPASDQVRAGAETPNSDDELNRFVETLPQESVGEFSTYQSEIREAAASSGSSPEQVEYEMDCEGLKW</sequence>
<feature type="region of interest" description="Disordered" evidence="1">
    <location>
        <begin position="155"/>
        <end position="179"/>
    </location>
</feature>
<dbReference type="Proteomes" id="UP001589643">
    <property type="component" value="Unassembled WGS sequence"/>
</dbReference>
<evidence type="ECO:0000256" key="2">
    <source>
        <dbReference type="SAM" id="SignalP"/>
    </source>
</evidence>
<protein>
    <submittedName>
        <fullName evidence="3">Uncharacterized protein</fullName>
    </submittedName>
</protein>
<evidence type="ECO:0000313" key="4">
    <source>
        <dbReference type="Proteomes" id="UP001589643"/>
    </source>
</evidence>
<evidence type="ECO:0000256" key="1">
    <source>
        <dbReference type="SAM" id="MobiDB-lite"/>
    </source>
</evidence>
<accession>A0ABV5EUQ8</accession>
<keyword evidence="4" id="KW-1185">Reference proteome</keyword>
<comment type="caution">
    <text evidence="3">The sequence shown here is derived from an EMBL/GenBank/DDBJ whole genome shotgun (WGS) entry which is preliminary data.</text>
</comment>
<keyword evidence="2" id="KW-0732">Signal</keyword>
<name>A0ABV5EUQ8_9MICO</name>
<feature type="compositionally biased region" description="Acidic residues" evidence="1">
    <location>
        <begin position="168"/>
        <end position="179"/>
    </location>
</feature>
<reference evidence="3 4" key="1">
    <citation type="submission" date="2024-08" db="EMBL/GenBank/DDBJ databases">
        <title>Heavy metals resistant antinobacteria isolated from wastewater.</title>
        <authorList>
            <person name="Roman Ponce B."/>
            <person name="Blanco Mercado M.A."/>
            <person name="Avila Aldana I.N."/>
            <person name="Morales Arrieta S."/>
        </authorList>
    </citation>
    <scope>NUCLEOTIDE SEQUENCE [LARGE SCALE GENOMIC DNA]</scope>
    <source>
        <strain evidence="4">sma-1</strain>
    </source>
</reference>
<evidence type="ECO:0000313" key="3">
    <source>
        <dbReference type="EMBL" id="MFB8893689.1"/>
    </source>
</evidence>
<feature type="region of interest" description="Disordered" evidence="1">
    <location>
        <begin position="112"/>
        <end position="131"/>
    </location>
</feature>
<feature type="chain" id="PRO_5047341086" evidence="2">
    <location>
        <begin position="22"/>
        <end position="179"/>
    </location>
</feature>
<dbReference type="EMBL" id="JBHLHV010000002">
    <property type="protein sequence ID" value="MFB8893689.1"/>
    <property type="molecule type" value="Genomic_DNA"/>
</dbReference>
<proteinExistence type="predicted"/>
<gene>
    <name evidence="3" type="ORF">AB7P39_12645</name>
</gene>